<evidence type="ECO:0000256" key="3">
    <source>
        <dbReference type="ARBA" id="ARBA00022723"/>
    </source>
</evidence>
<organism evidence="7 8">
    <name type="scientific">Clostridium moniliforme</name>
    <dbReference type="NCBI Taxonomy" id="39489"/>
    <lineage>
        <taxon>Bacteria</taxon>
        <taxon>Bacillati</taxon>
        <taxon>Bacillota</taxon>
        <taxon>Clostridia</taxon>
        <taxon>Eubacteriales</taxon>
        <taxon>Clostridiaceae</taxon>
        <taxon>Clostridium</taxon>
    </lineage>
</organism>
<comment type="caution">
    <text evidence="7">The sequence shown here is derived from an EMBL/GenBank/DDBJ whole genome shotgun (WGS) entry which is preliminary data.</text>
</comment>
<proteinExistence type="predicted"/>
<dbReference type="InterPro" id="IPR043461">
    <property type="entry name" value="LpxH-like"/>
</dbReference>
<evidence type="ECO:0000256" key="2">
    <source>
        <dbReference type="ARBA" id="ARBA00022519"/>
    </source>
</evidence>
<dbReference type="PANTHER" id="PTHR34990:SF2">
    <property type="entry name" value="BLL8164 PROTEIN"/>
    <property type="match status" value="1"/>
</dbReference>
<gene>
    <name evidence="7" type="ORF">J2Z53_001232</name>
</gene>
<evidence type="ECO:0000313" key="7">
    <source>
        <dbReference type="EMBL" id="MBP1889649.1"/>
    </source>
</evidence>
<keyword evidence="8" id="KW-1185">Reference proteome</keyword>
<reference evidence="7 8" key="1">
    <citation type="submission" date="2021-03" db="EMBL/GenBank/DDBJ databases">
        <title>Genomic Encyclopedia of Type Strains, Phase IV (KMG-IV): sequencing the most valuable type-strain genomes for metagenomic binning, comparative biology and taxonomic classification.</title>
        <authorList>
            <person name="Goeker M."/>
        </authorList>
    </citation>
    <scope>NUCLEOTIDE SEQUENCE [LARGE SCALE GENOMIC DNA]</scope>
    <source>
        <strain evidence="7 8">DSM 3984</strain>
    </source>
</reference>
<evidence type="ECO:0000259" key="6">
    <source>
        <dbReference type="Pfam" id="PF00149"/>
    </source>
</evidence>
<dbReference type="EMBL" id="JAGGJZ010000003">
    <property type="protein sequence ID" value="MBP1889649.1"/>
    <property type="molecule type" value="Genomic_DNA"/>
</dbReference>
<dbReference type="InterPro" id="IPR029052">
    <property type="entry name" value="Metallo-depent_PP-like"/>
</dbReference>
<keyword evidence="1" id="KW-1003">Cell membrane</keyword>
<evidence type="ECO:0000313" key="8">
    <source>
        <dbReference type="Proteomes" id="UP000783390"/>
    </source>
</evidence>
<name>A0ABS4F072_9CLOT</name>
<dbReference type="InterPro" id="IPR004843">
    <property type="entry name" value="Calcineurin-like_PHP"/>
</dbReference>
<evidence type="ECO:0000256" key="1">
    <source>
        <dbReference type="ARBA" id="ARBA00022475"/>
    </source>
</evidence>
<dbReference type="PANTHER" id="PTHR34990">
    <property type="entry name" value="UDP-2,3-DIACYLGLUCOSAMINE HYDROLASE-RELATED"/>
    <property type="match status" value="1"/>
</dbReference>
<dbReference type="SUPFAM" id="SSF56300">
    <property type="entry name" value="Metallo-dependent phosphatases"/>
    <property type="match status" value="1"/>
</dbReference>
<protein>
    <submittedName>
        <fullName evidence="7">UDP-2,3-diacylglucosamine pyrophosphatase LpxH</fullName>
    </submittedName>
</protein>
<evidence type="ECO:0000256" key="4">
    <source>
        <dbReference type="ARBA" id="ARBA00023136"/>
    </source>
</evidence>
<dbReference type="Pfam" id="PF00149">
    <property type="entry name" value="Metallophos"/>
    <property type="match status" value="1"/>
</dbReference>
<keyword evidence="5" id="KW-0464">Manganese</keyword>
<sequence>MGKRELKNILNNGKTIEVDLNSKLVFISDIHRGDGGSADSLIGNKNIYLAALRYYYREEYTLIEVGDGDELWKNKNCVDIAYNYKDVFSIYNKFNNNDRLYMIYGNHDKMKKNKDFKNFHERKFKRFGENFGEEFLNLINNLEFYNGLVLNFNPSNKKGIVIHGHQLDFMNDELSKFTRFLVRYFWRFLEGIAGFKAPNSPANNYKKGNKIDEKLDRFAKENKILLIAGHTHRARFPKINEGIYFNDGSCVLPYSITSLEINKGLISLVKWSIEVSKENNLCIRRTFLAGPEKIEAYLKLVKD</sequence>
<keyword evidence="3" id="KW-0479">Metal-binding</keyword>
<dbReference type="Gene3D" id="3.60.21.10">
    <property type="match status" value="1"/>
</dbReference>
<accession>A0ABS4F072</accession>
<feature type="domain" description="Calcineurin-like phosphoesterase" evidence="6">
    <location>
        <begin position="23"/>
        <end position="233"/>
    </location>
</feature>
<dbReference type="Proteomes" id="UP000783390">
    <property type="component" value="Unassembled WGS sequence"/>
</dbReference>
<keyword evidence="2" id="KW-0997">Cell inner membrane</keyword>
<dbReference type="RefSeq" id="WP_209796487.1">
    <property type="nucleotide sequence ID" value="NZ_JAGGJZ010000003.1"/>
</dbReference>
<keyword evidence="4" id="KW-0472">Membrane</keyword>
<evidence type="ECO:0000256" key="5">
    <source>
        <dbReference type="ARBA" id="ARBA00023211"/>
    </source>
</evidence>